<dbReference type="InterPro" id="IPR051918">
    <property type="entry name" value="STPP_CPPED1"/>
</dbReference>
<feature type="chain" id="PRO_5009281537" evidence="1">
    <location>
        <begin position="28"/>
        <end position="342"/>
    </location>
</feature>
<evidence type="ECO:0000256" key="1">
    <source>
        <dbReference type="SAM" id="SignalP"/>
    </source>
</evidence>
<dbReference type="Gene3D" id="3.60.21.10">
    <property type="match status" value="1"/>
</dbReference>
<dbReference type="InterPro" id="IPR029052">
    <property type="entry name" value="Metallo-depent_PP-like"/>
</dbReference>
<feature type="signal peptide" evidence="1">
    <location>
        <begin position="1"/>
        <end position="27"/>
    </location>
</feature>
<dbReference type="OrthoDB" id="9772095at2"/>
<dbReference type="PANTHER" id="PTHR43143">
    <property type="entry name" value="METALLOPHOSPHOESTERASE, CALCINEURIN SUPERFAMILY"/>
    <property type="match status" value="1"/>
</dbReference>
<dbReference type="Proteomes" id="UP000198825">
    <property type="component" value="Chromosome I"/>
</dbReference>
<proteinExistence type="predicted"/>
<gene>
    <name evidence="3" type="ORF">SAMN04488544_3978</name>
</gene>
<organism evidence="3 4">
    <name type="scientific">Microlunatus sagamiharensis</name>
    <dbReference type="NCBI Taxonomy" id="546874"/>
    <lineage>
        <taxon>Bacteria</taxon>
        <taxon>Bacillati</taxon>
        <taxon>Actinomycetota</taxon>
        <taxon>Actinomycetes</taxon>
        <taxon>Propionibacteriales</taxon>
        <taxon>Propionibacteriaceae</taxon>
        <taxon>Microlunatus</taxon>
    </lineage>
</organism>
<dbReference type="STRING" id="546874.SAMN04488544_3978"/>
<evidence type="ECO:0000313" key="4">
    <source>
        <dbReference type="Proteomes" id="UP000198825"/>
    </source>
</evidence>
<keyword evidence="4" id="KW-1185">Reference proteome</keyword>
<dbReference type="InterPro" id="IPR004843">
    <property type="entry name" value="Calcineurin-like_PHP"/>
</dbReference>
<dbReference type="PANTHER" id="PTHR43143:SF5">
    <property type="entry name" value="SECRETED PROTEIN"/>
    <property type="match status" value="1"/>
</dbReference>
<dbReference type="Pfam" id="PF00149">
    <property type="entry name" value="Metallophos"/>
    <property type="match status" value="1"/>
</dbReference>
<dbReference type="RefSeq" id="WP_091078570.1">
    <property type="nucleotide sequence ID" value="NZ_LT629799.1"/>
</dbReference>
<accession>A0A1H2NG95</accession>
<evidence type="ECO:0000259" key="2">
    <source>
        <dbReference type="Pfam" id="PF00149"/>
    </source>
</evidence>
<keyword evidence="1" id="KW-0732">Signal</keyword>
<name>A0A1H2NG95_9ACTN</name>
<evidence type="ECO:0000313" key="3">
    <source>
        <dbReference type="EMBL" id="SDV04453.1"/>
    </source>
</evidence>
<dbReference type="EMBL" id="LT629799">
    <property type="protein sequence ID" value="SDV04453.1"/>
    <property type="molecule type" value="Genomic_DNA"/>
</dbReference>
<protein>
    <submittedName>
        <fullName evidence="3">Calcineurin-like phosphoesterase</fullName>
    </submittedName>
</protein>
<dbReference type="GO" id="GO:0016787">
    <property type="term" value="F:hydrolase activity"/>
    <property type="evidence" value="ECO:0007669"/>
    <property type="project" value="InterPro"/>
</dbReference>
<dbReference type="AlphaFoldDB" id="A0A1H2NG95"/>
<reference evidence="4" key="1">
    <citation type="submission" date="2016-10" db="EMBL/GenBank/DDBJ databases">
        <authorList>
            <person name="Varghese N."/>
            <person name="Submissions S."/>
        </authorList>
    </citation>
    <scope>NUCLEOTIDE SEQUENCE [LARGE SCALE GENOMIC DNA]</scope>
    <source>
        <strain evidence="4">DSM 21743</strain>
    </source>
</reference>
<feature type="domain" description="Calcineurin-like phosphoesterase" evidence="2">
    <location>
        <begin position="94"/>
        <end position="274"/>
    </location>
</feature>
<dbReference type="SUPFAM" id="SSF56300">
    <property type="entry name" value="Metallo-dependent phosphatases"/>
    <property type="match status" value="1"/>
</dbReference>
<sequence>MRARLLAASAALLALASATTGLTTASAVPSPAVVVQPVPSGPTAGPLPARDADRTFGIAVLPDTQRETHTASDPRMEQRSDWLAARQKSWDLRFALSVGDVADWDTPDHDQYANAARSLLPLQASMPWATAVGNHDTAAVCPGGSACPGKKTWETVRDTSVFNTYFPASRFAALDGEFEPGKIDNAYHSFRAGDVDWMVLNLELWPRKSVIAWANGVVKAHPDKNVIIVTHSYLTAGGSISKSNGGYGATSPKYLFDNLVKLYPNVKFVFSGHTGKARTRTDKGVKGNKIVSYLQCFHSNTSNPVRTVSIHTDSGKVYSDIHWPSTGKKDKTKAVTGMKFVR</sequence>